<reference evidence="3" key="2">
    <citation type="submission" date="2015-01" db="EMBL/GenBank/DDBJ databases">
        <title>Evolutionary Origins and Diversification of the Mycorrhizal Mutualists.</title>
        <authorList>
            <consortium name="DOE Joint Genome Institute"/>
            <consortium name="Mycorrhizal Genomics Consortium"/>
            <person name="Kohler A."/>
            <person name="Kuo A."/>
            <person name="Nagy L.G."/>
            <person name="Floudas D."/>
            <person name="Copeland A."/>
            <person name="Barry K.W."/>
            <person name="Cichocki N."/>
            <person name="Veneault-Fourrey C."/>
            <person name="LaButti K."/>
            <person name="Lindquist E.A."/>
            <person name="Lipzen A."/>
            <person name="Lundell T."/>
            <person name="Morin E."/>
            <person name="Murat C."/>
            <person name="Riley R."/>
            <person name="Ohm R."/>
            <person name="Sun H."/>
            <person name="Tunlid A."/>
            <person name="Henrissat B."/>
            <person name="Grigoriev I.V."/>
            <person name="Hibbett D.S."/>
            <person name="Martin F."/>
        </authorList>
    </citation>
    <scope>NUCLEOTIDE SEQUENCE [LARGE SCALE GENOMIC DNA]</scope>
    <source>
        <strain evidence="3">MUT 4182</strain>
    </source>
</reference>
<proteinExistence type="predicted"/>
<sequence length="49" mass="5285">MTEKNATATSGNIYDDCSADSYDSKSAGLSHDNRNHGKHATLRRQGKSS</sequence>
<dbReference type="HOGENOM" id="CLU_3144041_0_0_1"/>
<dbReference type="EMBL" id="KN823377">
    <property type="protein sequence ID" value="KIO17494.1"/>
    <property type="molecule type" value="Genomic_DNA"/>
</dbReference>
<keyword evidence="3" id="KW-1185">Reference proteome</keyword>
<dbReference type="Proteomes" id="UP000054248">
    <property type="component" value="Unassembled WGS sequence"/>
</dbReference>
<protein>
    <submittedName>
        <fullName evidence="2">Uncharacterized protein</fullName>
    </submittedName>
</protein>
<evidence type="ECO:0000256" key="1">
    <source>
        <dbReference type="SAM" id="MobiDB-lite"/>
    </source>
</evidence>
<name>A0A0C3Q427_9AGAM</name>
<accession>A0A0C3Q427</accession>
<feature type="compositionally biased region" description="Basic residues" evidence="1">
    <location>
        <begin position="36"/>
        <end position="49"/>
    </location>
</feature>
<evidence type="ECO:0000313" key="3">
    <source>
        <dbReference type="Proteomes" id="UP000054248"/>
    </source>
</evidence>
<gene>
    <name evidence="2" type="ORF">M407DRAFT_32836</name>
</gene>
<dbReference type="AlphaFoldDB" id="A0A0C3Q427"/>
<reference evidence="2 3" key="1">
    <citation type="submission" date="2014-04" db="EMBL/GenBank/DDBJ databases">
        <authorList>
            <consortium name="DOE Joint Genome Institute"/>
            <person name="Kuo A."/>
            <person name="Girlanda M."/>
            <person name="Perotto S."/>
            <person name="Kohler A."/>
            <person name="Nagy L.G."/>
            <person name="Floudas D."/>
            <person name="Copeland A."/>
            <person name="Barry K.W."/>
            <person name="Cichocki N."/>
            <person name="Veneault-Fourrey C."/>
            <person name="LaButti K."/>
            <person name="Lindquist E.A."/>
            <person name="Lipzen A."/>
            <person name="Lundell T."/>
            <person name="Morin E."/>
            <person name="Murat C."/>
            <person name="Sun H."/>
            <person name="Tunlid A."/>
            <person name="Henrissat B."/>
            <person name="Grigoriev I.V."/>
            <person name="Hibbett D.S."/>
            <person name="Martin F."/>
            <person name="Nordberg H.P."/>
            <person name="Cantor M.N."/>
            <person name="Hua S.X."/>
        </authorList>
    </citation>
    <scope>NUCLEOTIDE SEQUENCE [LARGE SCALE GENOMIC DNA]</scope>
    <source>
        <strain evidence="2 3">MUT 4182</strain>
    </source>
</reference>
<feature type="region of interest" description="Disordered" evidence="1">
    <location>
        <begin position="1"/>
        <end position="49"/>
    </location>
</feature>
<evidence type="ECO:0000313" key="2">
    <source>
        <dbReference type="EMBL" id="KIO17494.1"/>
    </source>
</evidence>
<organism evidence="2 3">
    <name type="scientific">Tulasnella calospora MUT 4182</name>
    <dbReference type="NCBI Taxonomy" id="1051891"/>
    <lineage>
        <taxon>Eukaryota</taxon>
        <taxon>Fungi</taxon>
        <taxon>Dikarya</taxon>
        <taxon>Basidiomycota</taxon>
        <taxon>Agaricomycotina</taxon>
        <taxon>Agaricomycetes</taxon>
        <taxon>Cantharellales</taxon>
        <taxon>Tulasnellaceae</taxon>
        <taxon>Tulasnella</taxon>
    </lineage>
</organism>
<feature type="compositionally biased region" description="Polar residues" evidence="1">
    <location>
        <begin position="1"/>
        <end position="12"/>
    </location>
</feature>